<dbReference type="Proteomes" id="UP000467841">
    <property type="component" value="Unassembled WGS sequence"/>
</dbReference>
<accession>A0A6D2LJG7</accession>
<keyword evidence="4" id="KW-1185">Reference proteome</keyword>
<dbReference type="PANTHER" id="PTHR48258:SF3">
    <property type="entry name" value="FK506-BINDING PROTEIN 4-LIKE ISOFORM X1"/>
    <property type="match status" value="1"/>
</dbReference>
<sequence length="174" mass="20155">MEHLAIHLPHEAKLGGPVQYRWMYPFERFMYHLKKKAKNKAKVEGSIVEQYVNEEISDFSSYYFESHIETKSRNTSRSDDGDTTKRKIISSDEVDPSPLQYENDNTIVEADPFIMVDSLADPQEQFVILDDALDEDLGSDTDNVSQEEYDSTEDEEDDTQEEYDSTEDEEDDTS</sequence>
<feature type="region of interest" description="Disordered" evidence="1">
    <location>
        <begin position="70"/>
        <end position="102"/>
    </location>
</feature>
<name>A0A6D2LJG7_9BRAS</name>
<evidence type="ECO:0000313" key="4">
    <source>
        <dbReference type="Proteomes" id="UP000467841"/>
    </source>
</evidence>
<dbReference type="OrthoDB" id="1886754at2759"/>
<evidence type="ECO:0000256" key="1">
    <source>
        <dbReference type="SAM" id="MobiDB-lite"/>
    </source>
</evidence>
<dbReference type="EMBL" id="CACVBM020001817">
    <property type="protein sequence ID" value="CAA7060114.1"/>
    <property type="molecule type" value="Genomic_DNA"/>
</dbReference>
<reference evidence="3" key="1">
    <citation type="submission" date="2020-01" db="EMBL/GenBank/DDBJ databases">
        <authorList>
            <person name="Mishra B."/>
        </authorList>
    </citation>
    <scope>NUCLEOTIDE SEQUENCE [LARGE SCALE GENOMIC DNA]</scope>
</reference>
<feature type="region of interest" description="Disordered" evidence="1">
    <location>
        <begin position="129"/>
        <end position="174"/>
    </location>
</feature>
<proteinExistence type="predicted"/>
<protein>
    <recommendedName>
        <fullName evidence="2">DUF4218 domain-containing protein</fullName>
    </recommendedName>
</protein>
<comment type="caution">
    <text evidence="3">The sequence shown here is derived from an EMBL/GenBank/DDBJ whole genome shotgun (WGS) entry which is preliminary data.</text>
</comment>
<dbReference type="Pfam" id="PF13960">
    <property type="entry name" value="DUF4218"/>
    <property type="match status" value="1"/>
</dbReference>
<dbReference type="PANTHER" id="PTHR48258">
    <property type="entry name" value="DUF4218 DOMAIN-CONTAINING PROTEIN-RELATED"/>
    <property type="match status" value="1"/>
</dbReference>
<evidence type="ECO:0000313" key="3">
    <source>
        <dbReference type="EMBL" id="CAA7060114.1"/>
    </source>
</evidence>
<gene>
    <name evidence="3" type="ORF">MERR_LOCUS47350</name>
</gene>
<dbReference type="InterPro" id="IPR025452">
    <property type="entry name" value="DUF4218"/>
</dbReference>
<dbReference type="AlphaFoldDB" id="A0A6D2LJG7"/>
<feature type="domain" description="DUF4218" evidence="2">
    <location>
        <begin position="1"/>
        <end position="78"/>
    </location>
</feature>
<feature type="compositionally biased region" description="Acidic residues" evidence="1">
    <location>
        <begin position="131"/>
        <end position="174"/>
    </location>
</feature>
<organism evidence="3 4">
    <name type="scientific">Microthlaspi erraticum</name>
    <dbReference type="NCBI Taxonomy" id="1685480"/>
    <lineage>
        <taxon>Eukaryota</taxon>
        <taxon>Viridiplantae</taxon>
        <taxon>Streptophyta</taxon>
        <taxon>Embryophyta</taxon>
        <taxon>Tracheophyta</taxon>
        <taxon>Spermatophyta</taxon>
        <taxon>Magnoliopsida</taxon>
        <taxon>eudicotyledons</taxon>
        <taxon>Gunneridae</taxon>
        <taxon>Pentapetalae</taxon>
        <taxon>rosids</taxon>
        <taxon>malvids</taxon>
        <taxon>Brassicales</taxon>
        <taxon>Brassicaceae</taxon>
        <taxon>Coluteocarpeae</taxon>
        <taxon>Microthlaspi</taxon>
    </lineage>
</organism>
<feature type="compositionally biased region" description="Basic and acidic residues" evidence="1">
    <location>
        <begin position="70"/>
        <end position="85"/>
    </location>
</feature>
<evidence type="ECO:0000259" key="2">
    <source>
        <dbReference type="Pfam" id="PF13960"/>
    </source>
</evidence>